<evidence type="ECO:0000256" key="1">
    <source>
        <dbReference type="SAM" id="MobiDB-lite"/>
    </source>
</evidence>
<evidence type="ECO:0000313" key="4">
    <source>
        <dbReference type="Proteomes" id="UP000023152"/>
    </source>
</evidence>
<evidence type="ECO:0000313" key="3">
    <source>
        <dbReference type="EMBL" id="ETO29531.1"/>
    </source>
</evidence>
<keyword evidence="4" id="KW-1185">Reference proteome</keyword>
<reference evidence="3 4" key="1">
    <citation type="journal article" date="2013" name="Curr. Biol.">
        <title>The Genome of the Foraminiferan Reticulomyxa filosa.</title>
        <authorList>
            <person name="Glockner G."/>
            <person name="Hulsmann N."/>
            <person name="Schleicher M."/>
            <person name="Noegel A.A."/>
            <person name="Eichinger L."/>
            <person name="Gallinger C."/>
            <person name="Pawlowski J."/>
            <person name="Sierra R."/>
            <person name="Euteneuer U."/>
            <person name="Pillet L."/>
            <person name="Moustafa A."/>
            <person name="Platzer M."/>
            <person name="Groth M."/>
            <person name="Szafranski K."/>
            <person name="Schliwa M."/>
        </authorList>
    </citation>
    <scope>NUCLEOTIDE SEQUENCE [LARGE SCALE GENOMIC DNA]</scope>
</reference>
<dbReference type="InterPro" id="IPR040459">
    <property type="entry name" value="MJ1316"/>
</dbReference>
<feature type="region of interest" description="Disordered" evidence="1">
    <location>
        <begin position="54"/>
        <end position="85"/>
    </location>
</feature>
<feature type="compositionally biased region" description="Basic residues" evidence="1">
    <location>
        <begin position="59"/>
        <end position="69"/>
    </location>
</feature>
<dbReference type="Proteomes" id="UP000023152">
    <property type="component" value="Unassembled WGS sequence"/>
</dbReference>
<comment type="caution">
    <text evidence="3">The sequence shown here is derived from an EMBL/GenBank/DDBJ whole genome shotgun (WGS) entry which is preliminary data.</text>
</comment>
<evidence type="ECO:0000259" key="2">
    <source>
        <dbReference type="Pfam" id="PF04457"/>
    </source>
</evidence>
<dbReference type="OrthoDB" id="10263155at2759"/>
<gene>
    <name evidence="3" type="ORF">RFI_07587</name>
</gene>
<organism evidence="3 4">
    <name type="scientific">Reticulomyxa filosa</name>
    <dbReference type="NCBI Taxonomy" id="46433"/>
    <lineage>
        <taxon>Eukaryota</taxon>
        <taxon>Sar</taxon>
        <taxon>Rhizaria</taxon>
        <taxon>Retaria</taxon>
        <taxon>Foraminifera</taxon>
        <taxon>Monothalamids</taxon>
        <taxon>Reticulomyxidae</taxon>
        <taxon>Reticulomyxa</taxon>
    </lineage>
</organism>
<sequence>MDTPFSPELIFAITISHSFFEILFSNKSICKSRRKLWIINFICYKNILGRANTETEKAKRTKKTSNRNSKKNEGEEEELNFEQKYVEEPPMEITDRRKKVEESRQETYTKKTNNSLRTSEHVYNRLLWDDSFFEERTDKCTRDNIWIGYTDRKIGDSEIRLTQFKPIAKGGDIPFHHVNYFRDGSGELLWYRKYRFDNIFKSGDTSLLLSEYPDFGQNDQYRQVSALYSKLTNQLLGLQLSMTAWQSIQKAFDCAQDEHHSFNRKADPLDNLPQWFFPASQCENITSYPPTRSNYWRNIVTEYPAQ</sequence>
<dbReference type="EMBL" id="ASPP01006001">
    <property type="protein sequence ID" value="ETO29531.1"/>
    <property type="molecule type" value="Genomic_DNA"/>
</dbReference>
<protein>
    <recommendedName>
        <fullName evidence="2">MJ1316 RNA cyclic group end recognition domain-containing protein</fullName>
    </recommendedName>
</protein>
<dbReference type="Pfam" id="PF04457">
    <property type="entry name" value="MJ1316"/>
    <property type="match status" value="1"/>
</dbReference>
<dbReference type="AlphaFoldDB" id="X6NU51"/>
<name>X6NU51_RETFI</name>
<proteinExistence type="predicted"/>
<feature type="domain" description="MJ1316 RNA cyclic group end recognition" evidence="2">
    <location>
        <begin position="116"/>
        <end position="192"/>
    </location>
</feature>
<accession>X6NU51</accession>
<feature type="non-terminal residue" evidence="3">
    <location>
        <position position="306"/>
    </location>
</feature>